<comment type="similarity">
    <text evidence="1">Belongs to the AIM24 family.</text>
</comment>
<feature type="compositionally biased region" description="Low complexity" evidence="2">
    <location>
        <begin position="119"/>
        <end position="137"/>
    </location>
</feature>
<evidence type="ECO:0000256" key="1">
    <source>
        <dbReference type="RuleBase" id="RU363045"/>
    </source>
</evidence>
<dbReference type="InterPro" id="IPR036983">
    <property type="entry name" value="AIM24_sf"/>
</dbReference>
<feature type="compositionally biased region" description="Pro residues" evidence="2">
    <location>
        <begin position="18"/>
        <end position="63"/>
    </location>
</feature>
<feature type="compositionally biased region" description="Pro residues" evidence="2">
    <location>
        <begin position="104"/>
        <end position="118"/>
    </location>
</feature>
<protein>
    <recommendedName>
        <fullName evidence="1">Altered inheritance of mitochondria protein 24, mitochondrial</fullName>
    </recommendedName>
</protein>
<dbReference type="InterPro" id="IPR016031">
    <property type="entry name" value="Trp_RNA-bd_attenuator-like_dom"/>
</dbReference>
<dbReference type="PANTHER" id="PTHR31801">
    <property type="entry name" value="ALTERED INHERITANCE OF MITOCHONDRIA PROTEIN 24, MITOCHONDRIAL"/>
    <property type="match status" value="1"/>
</dbReference>
<dbReference type="SUPFAM" id="SSF51219">
    <property type="entry name" value="TRAP-like"/>
    <property type="match status" value="1"/>
</dbReference>
<comment type="caution">
    <text evidence="3">The sequence shown here is derived from an EMBL/GenBank/DDBJ whole genome shotgun (WGS) entry which is preliminary data.</text>
</comment>
<evidence type="ECO:0000313" key="4">
    <source>
        <dbReference type="Proteomes" id="UP001161757"/>
    </source>
</evidence>
<comment type="subcellular location">
    <subcellularLocation>
        <location evidence="1">Mitochondrion</location>
    </subcellularLocation>
</comment>
<dbReference type="EMBL" id="JAJGCB010000014">
    <property type="protein sequence ID" value="KAJ8989402.1"/>
    <property type="molecule type" value="Genomic_DNA"/>
</dbReference>
<proteinExistence type="inferred from homology"/>
<feature type="region of interest" description="Disordered" evidence="2">
    <location>
        <begin position="1"/>
        <end position="137"/>
    </location>
</feature>
<feature type="compositionally biased region" description="Low complexity" evidence="2">
    <location>
        <begin position="8"/>
        <end position="17"/>
    </location>
</feature>
<dbReference type="Pfam" id="PF01987">
    <property type="entry name" value="AIM24"/>
    <property type="match status" value="1"/>
</dbReference>
<accession>A0AAN6ISY8</accession>
<gene>
    <name evidence="3" type="ORF">HRR80_006639</name>
</gene>
<evidence type="ECO:0000256" key="2">
    <source>
        <dbReference type="SAM" id="MobiDB-lite"/>
    </source>
</evidence>
<dbReference type="PANTHER" id="PTHR31801:SF0">
    <property type="entry name" value="ALTERED INHERITANCE OF MITOCHONDRIA PROTEIN 24, MITOCHONDRIAL"/>
    <property type="match status" value="1"/>
</dbReference>
<organism evidence="3 4">
    <name type="scientific">Exophiala dermatitidis</name>
    <name type="common">Black yeast-like fungus</name>
    <name type="synonym">Wangiella dermatitidis</name>
    <dbReference type="NCBI Taxonomy" id="5970"/>
    <lineage>
        <taxon>Eukaryota</taxon>
        <taxon>Fungi</taxon>
        <taxon>Dikarya</taxon>
        <taxon>Ascomycota</taxon>
        <taxon>Pezizomycotina</taxon>
        <taxon>Eurotiomycetes</taxon>
        <taxon>Chaetothyriomycetidae</taxon>
        <taxon>Chaetothyriales</taxon>
        <taxon>Herpotrichiellaceae</taxon>
        <taxon>Exophiala</taxon>
    </lineage>
</organism>
<reference evidence="3" key="1">
    <citation type="submission" date="2023-01" db="EMBL/GenBank/DDBJ databases">
        <title>Exophiala dermititidis isolated from Cystic Fibrosis Patient.</title>
        <authorList>
            <person name="Kurbessoian T."/>
            <person name="Crocker A."/>
            <person name="Murante D."/>
            <person name="Hogan D.A."/>
            <person name="Stajich J.E."/>
        </authorList>
    </citation>
    <scope>NUCLEOTIDE SEQUENCE</scope>
    <source>
        <strain evidence="3">Ex8</strain>
    </source>
</reference>
<evidence type="ECO:0000313" key="3">
    <source>
        <dbReference type="EMBL" id="KAJ8989402.1"/>
    </source>
</evidence>
<dbReference type="GO" id="GO:0005739">
    <property type="term" value="C:mitochondrion"/>
    <property type="evidence" value="ECO:0007669"/>
    <property type="project" value="UniProtKB-SubCell"/>
</dbReference>
<keyword evidence="1" id="KW-0496">Mitochondrion</keyword>
<dbReference type="Gene3D" id="3.60.160.10">
    <property type="entry name" value="Mitochondrial biogenesis AIM24"/>
    <property type="match status" value="1"/>
</dbReference>
<dbReference type="Proteomes" id="UP001161757">
    <property type="component" value="Unassembled WGS sequence"/>
</dbReference>
<dbReference type="NCBIfam" id="TIGR00266">
    <property type="entry name" value="TIGR00266 family protein"/>
    <property type="match status" value="1"/>
</dbReference>
<name>A0AAN6ISY8_EXODE</name>
<sequence length="403" mass="42737">MSYPAPPGSGQQSQGGYYPPPPQENGHSYPPPPSSQHSYFPPPPPSGPSPAPSSDYPPPPPFTPQNATTPPLQQPTAQRPYNYGSVPASAPAYRTTFDQVPSYNGPPPPRGQFSPPPQQQQQQTPDQQQQQQSVSSPRLQKLTQEFGNMMKAPPSNGPKLPGVPEGSQFVGAQATTADDVGTFNGGSYRISHRDTNSILTVQLAMGCPLTAKPGAMIAMSPSITLKGAVKFSMKKLLIGGEMTHSTFTGPGELLLAPSSLGDISLLRLDGNETWSVGRDAFLACTQGVVKEYKSQGIGKAMFSGEGLFVYKMSGRGILWMSTFGAILKKDLVDGERYIVDNGHLVAWNCKYVLERVASGGIISGAASGEGLVCNFSGPGTVYLQTRNANAFSAFIQGQAAQVF</sequence>
<dbReference type="AlphaFoldDB" id="A0AAN6ISY8"/>
<dbReference type="InterPro" id="IPR002838">
    <property type="entry name" value="AIM24"/>
</dbReference>